<accession>A0A9D4G6T0</accession>
<dbReference type="AlphaFoldDB" id="A0A9D4G6T0"/>
<proteinExistence type="predicted"/>
<name>A0A9D4G6T0_DREPO</name>
<reference evidence="1" key="1">
    <citation type="journal article" date="2019" name="bioRxiv">
        <title>The Genome of the Zebra Mussel, Dreissena polymorpha: A Resource for Invasive Species Research.</title>
        <authorList>
            <person name="McCartney M.A."/>
            <person name="Auch B."/>
            <person name="Kono T."/>
            <person name="Mallez S."/>
            <person name="Zhang Y."/>
            <person name="Obille A."/>
            <person name="Becker A."/>
            <person name="Abrahante J.E."/>
            <person name="Garbe J."/>
            <person name="Badalamenti J.P."/>
            <person name="Herman A."/>
            <person name="Mangelson H."/>
            <person name="Liachko I."/>
            <person name="Sullivan S."/>
            <person name="Sone E.D."/>
            <person name="Koren S."/>
            <person name="Silverstein K.A.T."/>
            <person name="Beckman K.B."/>
            <person name="Gohl D.M."/>
        </authorList>
    </citation>
    <scope>NUCLEOTIDE SEQUENCE</scope>
    <source>
        <strain evidence="1">Duluth1</strain>
        <tissue evidence="1">Whole animal</tissue>
    </source>
</reference>
<dbReference type="Proteomes" id="UP000828390">
    <property type="component" value="Unassembled WGS sequence"/>
</dbReference>
<protein>
    <submittedName>
        <fullName evidence="1">Uncharacterized protein</fullName>
    </submittedName>
</protein>
<organism evidence="1 2">
    <name type="scientific">Dreissena polymorpha</name>
    <name type="common">Zebra mussel</name>
    <name type="synonym">Mytilus polymorpha</name>
    <dbReference type="NCBI Taxonomy" id="45954"/>
    <lineage>
        <taxon>Eukaryota</taxon>
        <taxon>Metazoa</taxon>
        <taxon>Spiralia</taxon>
        <taxon>Lophotrochozoa</taxon>
        <taxon>Mollusca</taxon>
        <taxon>Bivalvia</taxon>
        <taxon>Autobranchia</taxon>
        <taxon>Heteroconchia</taxon>
        <taxon>Euheterodonta</taxon>
        <taxon>Imparidentia</taxon>
        <taxon>Neoheterodontei</taxon>
        <taxon>Myida</taxon>
        <taxon>Dreissenoidea</taxon>
        <taxon>Dreissenidae</taxon>
        <taxon>Dreissena</taxon>
    </lineage>
</organism>
<sequence>MLNPASLTEVKVQSDGKTTANALPDVAVGDLVLISRHVTSVNGEGSVSLHLSAAIIYKEHFSTTFIN</sequence>
<gene>
    <name evidence="1" type="ORF">DPMN_136904</name>
</gene>
<comment type="caution">
    <text evidence="1">The sequence shown here is derived from an EMBL/GenBank/DDBJ whole genome shotgun (WGS) entry which is preliminary data.</text>
</comment>
<reference evidence="1" key="2">
    <citation type="submission" date="2020-11" db="EMBL/GenBank/DDBJ databases">
        <authorList>
            <person name="McCartney M.A."/>
            <person name="Auch B."/>
            <person name="Kono T."/>
            <person name="Mallez S."/>
            <person name="Becker A."/>
            <person name="Gohl D.M."/>
            <person name="Silverstein K.A.T."/>
            <person name="Koren S."/>
            <person name="Bechman K.B."/>
            <person name="Herman A."/>
            <person name="Abrahante J.E."/>
            <person name="Garbe J."/>
        </authorList>
    </citation>
    <scope>NUCLEOTIDE SEQUENCE</scope>
    <source>
        <strain evidence="1">Duluth1</strain>
        <tissue evidence="1">Whole animal</tissue>
    </source>
</reference>
<evidence type="ECO:0000313" key="2">
    <source>
        <dbReference type="Proteomes" id="UP000828390"/>
    </source>
</evidence>
<keyword evidence="2" id="KW-1185">Reference proteome</keyword>
<dbReference type="EMBL" id="JAIWYP010000006">
    <property type="protein sequence ID" value="KAH3808547.1"/>
    <property type="molecule type" value="Genomic_DNA"/>
</dbReference>
<evidence type="ECO:0000313" key="1">
    <source>
        <dbReference type="EMBL" id="KAH3808547.1"/>
    </source>
</evidence>